<keyword evidence="3" id="KW-1185">Reference proteome</keyword>
<gene>
    <name evidence="2" type="ORF">SAMN05660349_00962</name>
</gene>
<protein>
    <submittedName>
        <fullName evidence="2">Outer membrane protein beta-barrel domain-containing protein</fullName>
    </submittedName>
</protein>
<organism evidence="2 3">
    <name type="scientific">Parabacteroides chartae</name>
    <dbReference type="NCBI Taxonomy" id="1037355"/>
    <lineage>
        <taxon>Bacteria</taxon>
        <taxon>Pseudomonadati</taxon>
        <taxon>Bacteroidota</taxon>
        <taxon>Bacteroidia</taxon>
        <taxon>Bacteroidales</taxon>
        <taxon>Tannerellaceae</taxon>
        <taxon>Parabacteroides</taxon>
    </lineage>
</organism>
<sequence>MKKILLLCLVMLMVPAVYGQVSFGVRAGIGSSALVQKVDGSPVSGSRFGFSVAGMLDVPVYKRFSLRPELVFINQGGSYEAFENSTTPTAHSCYYYSIQVPLNVVYSIPINEAKLGISLGPNFNYSLFGNMKSGQADYDIKFGQTEENDLKPFDLGVNVGLSAIYKDVFFGIHATCGTLDRLAEKPQGASSVYQNNITFSLGYFFR</sequence>
<dbReference type="InterPro" id="IPR025665">
    <property type="entry name" value="Beta-barrel_OMP_2"/>
</dbReference>
<evidence type="ECO:0000313" key="3">
    <source>
        <dbReference type="Proteomes" id="UP000190852"/>
    </source>
</evidence>
<dbReference type="Proteomes" id="UP000190852">
    <property type="component" value="Unassembled WGS sequence"/>
</dbReference>
<dbReference type="EMBL" id="FUYQ01000005">
    <property type="protein sequence ID" value="SKB40609.1"/>
    <property type="molecule type" value="Genomic_DNA"/>
</dbReference>
<reference evidence="3" key="1">
    <citation type="submission" date="2017-02" db="EMBL/GenBank/DDBJ databases">
        <authorList>
            <person name="Varghese N."/>
            <person name="Submissions S."/>
        </authorList>
    </citation>
    <scope>NUCLEOTIDE SEQUENCE [LARGE SCALE GENOMIC DNA]</scope>
    <source>
        <strain evidence="3">DSM 24967</strain>
    </source>
</reference>
<accession>A0A1T5B0K3</accession>
<dbReference type="AlphaFoldDB" id="A0A1T5B0K3"/>
<dbReference type="Pfam" id="PF13568">
    <property type="entry name" value="OMP_b-brl_2"/>
    <property type="match status" value="1"/>
</dbReference>
<name>A0A1T5B0K3_9BACT</name>
<proteinExistence type="predicted"/>
<dbReference type="RefSeq" id="WP_079682638.1">
    <property type="nucleotide sequence ID" value="NZ_FUYQ01000005.1"/>
</dbReference>
<evidence type="ECO:0000259" key="1">
    <source>
        <dbReference type="Pfam" id="PF13568"/>
    </source>
</evidence>
<feature type="domain" description="Outer membrane protein beta-barrel" evidence="1">
    <location>
        <begin position="21"/>
        <end position="172"/>
    </location>
</feature>
<evidence type="ECO:0000313" key="2">
    <source>
        <dbReference type="EMBL" id="SKB40609.1"/>
    </source>
</evidence>